<dbReference type="RefSeq" id="WP_015555923.1">
    <property type="nucleotide sequence ID" value="NC_021038.1"/>
</dbReference>
<feature type="domain" description="J" evidence="6">
    <location>
        <begin position="7"/>
        <end position="71"/>
    </location>
</feature>
<evidence type="ECO:0000256" key="2">
    <source>
        <dbReference type="ARBA" id="ARBA00022737"/>
    </source>
</evidence>
<evidence type="ECO:0000259" key="6">
    <source>
        <dbReference type="PROSITE" id="PS50076"/>
    </source>
</evidence>
<dbReference type="Gene3D" id="1.10.287.110">
    <property type="entry name" value="DnaJ domain"/>
    <property type="match status" value="1"/>
</dbReference>
<dbReference type="PANTHER" id="PTHR43096:SF52">
    <property type="entry name" value="DNAJ HOMOLOG 1, MITOCHONDRIAL-RELATED"/>
    <property type="match status" value="1"/>
</dbReference>
<keyword evidence="4" id="KW-0862">Zinc</keyword>
<accession>A0AB94IVJ8</accession>
<evidence type="ECO:0000256" key="3">
    <source>
        <dbReference type="ARBA" id="ARBA00022771"/>
    </source>
</evidence>
<evidence type="ECO:0000313" key="8">
    <source>
        <dbReference type="Proteomes" id="UP000008957"/>
    </source>
</evidence>
<dbReference type="GO" id="GO:0005737">
    <property type="term" value="C:cytoplasm"/>
    <property type="evidence" value="ECO:0007669"/>
    <property type="project" value="TreeGrafter"/>
</dbReference>
<organism evidence="7 8">
    <name type="scientific">Fretibacterium fastidiosum</name>
    <dbReference type="NCBI Taxonomy" id="651822"/>
    <lineage>
        <taxon>Bacteria</taxon>
        <taxon>Thermotogati</taxon>
        <taxon>Synergistota</taxon>
        <taxon>Synergistia</taxon>
        <taxon>Synergistales</taxon>
        <taxon>Aminobacteriaceae</taxon>
        <taxon>Fretibacterium</taxon>
    </lineage>
</organism>
<dbReference type="SMART" id="SM00271">
    <property type="entry name" value="DnaJ"/>
    <property type="match status" value="1"/>
</dbReference>
<dbReference type="AlphaFoldDB" id="A0AB94IVJ8"/>
<dbReference type="Gene3D" id="2.60.260.20">
    <property type="entry name" value="Urease metallochaperone UreE, N-terminal domain"/>
    <property type="match status" value="2"/>
</dbReference>
<gene>
    <name evidence="7" type="ORF">SY1_02570</name>
</gene>
<evidence type="ECO:0000256" key="5">
    <source>
        <dbReference type="ARBA" id="ARBA00023186"/>
    </source>
</evidence>
<dbReference type="Pfam" id="PF00226">
    <property type="entry name" value="DnaJ"/>
    <property type="match status" value="1"/>
</dbReference>
<dbReference type="EMBL" id="FP929056">
    <property type="protein sequence ID" value="CBL27776.1"/>
    <property type="molecule type" value="Genomic_DNA"/>
</dbReference>
<dbReference type="GO" id="GO:0008270">
    <property type="term" value="F:zinc ion binding"/>
    <property type="evidence" value="ECO:0007669"/>
    <property type="project" value="UniProtKB-KW"/>
</dbReference>
<dbReference type="PROSITE" id="PS50076">
    <property type="entry name" value="DNAJ_2"/>
    <property type="match status" value="1"/>
</dbReference>
<dbReference type="Pfam" id="PF01556">
    <property type="entry name" value="DnaJ_C"/>
    <property type="match status" value="1"/>
</dbReference>
<dbReference type="PRINTS" id="PR00625">
    <property type="entry name" value="JDOMAIN"/>
</dbReference>
<protein>
    <submittedName>
        <fullName evidence="7">DnaJ-class molecular chaperone with C-terminal Zn finger domain</fullName>
    </submittedName>
</protein>
<keyword evidence="1" id="KW-0479">Metal-binding</keyword>
<keyword evidence="3" id="KW-0863">Zinc-finger</keyword>
<dbReference type="GO" id="GO:0042026">
    <property type="term" value="P:protein refolding"/>
    <property type="evidence" value="ECO:0007669"/>
    <property type="project" value="TreeGrafter"/>
</dbReference>
<dbReference type="PANTHER" id="PTHR43096">
    <property type="entry name" value="DNAJ HOMOLOG 1, MITOCHONDRIAL-RELATED"/>
    <property type="match status" value="1"/>
</dbReference>
<reference evidence="7 8" key="2">
    <citation type="submission" date="2010-03" db="EMBL/GenBank/DDBJ databases">
        <authorList>
            <person name="Pajon A."/>
        </authorList>
    </citation>
    <scope>NUCLEOTIDE SEQUENCE [LARGE SCALE GENOMIC DNA]</scope>
    <source>
        <strain evidence="7 8">SGP1</strain>
    </source>
</reference>
<dbReference type="PROSITE" id="PS00636">
    <property type="entry name" value="DNAJ_1"/>
    <property type="match status" value="1"/>
</dbReference>
<dbReference type="InterPro" id="IPR008971">
    <property type="entry name" value="HSP40/DnaJ_pept-bd"/>
</dbReference>
<dbReference type="SUPFAM" id="SSF49493">
    <property type="entry name" value="HSP40/DnaJ peptide-binding domain"/>
    <property type="match status" value="2"/>
</dbReference>
<dbReference type="KEGG" id="sbr:SY1_02570"/>
<dbReference type="Proteomes" id="UP000008957">
    <property type="component" value="Chromosome"/>
</dbReference>
<dbReference type="SUPFAM" id="SSF46565">
    <property type="entry name" value="Chaperone J-domain"/>
    <property type="match status" value="1"/>
</dbReference>
<dbReference type="GO" id="GO:0051082">
    <property type="term" value="F:unfolded protein binding"/>
    <property type="evidence" value="ECO:0007669"/>
    <property type="project" value="InterPro"/>
</dbReference>
<dbReference type="InterPro" id="IPR001623">
    <property type="entry name" value="DnaJ_domain"/>
</dbReference>
<dbReference type="FunFam" id="2.60.260.20:FF:000005">
    <property type="entry name" value="Chaperone protein dnaJ 1, mitochondrial"/>
    <property type="match status" value="1"/>
</dbReference>
<sequence length="304" mass="33222">MAVQYKDYYEILGVPRSASVDEIRKAYRKLAKKYHPDVSKEKDAEQRYKEVNEAYEVLKDPDKRQKYDTLGMNWQAGQDFTPPPGWQGGGAGGGFRVDFGGDAGGFSDFFKTLFGGGLSDLFGGAGGGNFSSAGGYSPVRRDSEVDLELPLEEVVRGGTHTMVMTAPGGERRELNVRLPKGVTEGAQIRLPGKAAGGGDVYVNLHLAPHPVFSVSGCDLTREVKVAPWRAVLGGDVQVETLTGSVTMKMPPGIQDGQRLRLRGKGLPKRGSGNGDLYVRVRIEIPRHITDRQRELWQELERSGE</sequence>
<dbReference type="CDD" id="cd06257">
    <property type="entry name" value="DnaJ"/>
    <property type="match status" value="1"/>
</dbReference>
<dbReference type="CDD" id="cd10747">
    <property type="entry name" value="DnaJ_C"/>
    <property type="match status" value="1"/>
</dbReference>
<evidence type="ECO:0000256" key="4">
    <source>
        <dbReference type="ARBA" id="ARBA00022833"/>
    </source>
</evidence>
<dbReference type="InterPro" id="IPR036869">
    <property type="entry name" value="J_dom_sf"/>
</dbReference>
<keyword evidence="5" id="KW-0143">Chaperone</keyword>
<keyword evidence="8" id="KW-1185">Reference proteome</keyword>
<evidence type="ECO:0000313" key="7">
    <source>
        <dbReference type="EMBL" id="CBL27776.1"/>
    </source>
</evidence>
<keyword evidence="2" id="KW-0677">Repeat</keyword>
<dbReference type="InterPro" id="IPR018253">
    <property type="entry name" value="DnaJ_domain_CS"/>
</dbReference>
<reference evidence="8" key="1">
    <citation type="submission" date="2010-03" db="EMBL/GenBank/DDBJ databases">
        <title>The genome sequence of Synergistetes sp. SGP1.</title>
        <authorList>
            <consortium name="metaHIT consortium -- http://www.metahit.eu/"/>
            <person name="Pajon A."/>
            <person name="Turner K."/>
            <person name="Parkhill J."/>
            <person name="Wade W."/>
            <person name="Vartoukian S."/>
        </authorList>
    </citation>
    <scope>NUCLEOTIDE SEQUENCE [LARGE SCALE GENOMIC DNA]</scope>
    <source>
        <strain evidence="8">SGP1</strain>
    </source>
</reference>
<evidence type="ECO:0000256" key="1">
    <source>
        <dbReference type="ARBA" id="ARBA00022723"/>
    </source>
</evidence>
<name>A0AB94IVJ8_9BACT</name>
<dbReference type="InterPro" id="IPR002939">
    <property type="entry name" value="DnaJ_C"/>
</dbReference>
<proteinExistence type="predicted"/>